<dbReference type="Proteomes" id="UP000231203">
    <property type="component" value="Unassembled WGS sequence"/>
</dbReference>
<accession>A0A2G6MTZ6</accession>
<comment type="caution">
    <text evidence="1">The sequence shown here is derived from an EMBL/GenBank/DDBJ whole genome shotgun (WGS) entry which is preliminary data.</text>
</comment>
<evidence type="ECO:0000313" key="1">
    <source>
        <dbReference type="EMBL" id="PIE63432.1"/>
    </source>
</evidence>
<dbReference type="EMBL" id="PDTI01000007">
    <property type="protein sequence ID" value="PIE63432.1"/>
    <property type="molecule type" value="Genomic_DNA"/>
</dbReference>
<evidence type="ECO:0008006" key="3">
    <source>
        <dbReference type="Google" id="ProtNLM"/>
    </source>
</evidence>
<evidence type="ECO:0000313" key="2">
    <source>
        <dbReference type="Proteomes" id="UP000231203"/>
    </source>
</evidence>
<dbReference type="AlphaFoldDB" id="A0A2G6MTZ6"/>
<sequence>MLKRCETVVVCVLFLALAGCRTSHEVEVKPVEIKPIHITIDVNVKVDKALDDFFGDIDAAQEQLERSQPETGGDE</sequence>
<organism evidence="1 2">
    <name type="scientific">Desulfobacter postgatei</name>
    <dbReference type="NCBI Taxonomy" id="2293"/>
    <lineage>
        <taxon>Bacteria</taxon>
        <taxon>Pseudomonadati</taxon>
        <taxon>Thermodesulfobacteriota</taxon>
        <taxon>Desulfobacteria</taxon>
        <taxon>Desulfobacterales</taxon>
        <taxon>Desulfobacteraceae</taxon>
        <taxon>Desulfobacter</taxon>
    </lineage>
</organism>
<dbReference type="PROSITE" id="PS51257">
    <property type="entry name" value="PROKAR_LIPOPROTEIN"/>
    <property type="match status" value="1"/>
</dbReference>
<proteinExistence type="predicted"/>
<name>A0A2G6MTZ6_9BACT</name>
<protein>
    <recommendedName>
        <fullName evidence="3">YnbE-like lipoprotein</fullName>
    </recommendedName>
</protein>
<reference evidence="1 2" key="1">
    <citation type="submission" date="2017-10" db="EMBL/GenBank/DDBJ databases">
        <title>Novel microbial diversity and functional potential in the marine mammal oral microbiome.</title>
        <authorList>
            <person name="Dudek N.K."/>
            <person name="Sun C.L."/>
            <person name="Burstein D."/>
            <person name="Kantor R.S."/>
            <person name="Aliaga Goltsman D.S."/>
            <person name="Bik E.M."/>
            <person name="Thomas B.C."/>
            <person name="Banfield J.F."/>
            <person name="Relman D.A."/>
        </authorList>
    </citation>
    <scope>NUCLEOTIDE SEQUENCE [LARGE SCALE GENOMIC DNA]</scope>
    <source>
        <strain evidence="1">DOLJORAL78_47_202</strain>
    </source>
</reference>
<gene>
    <name evidence="1" type="ORF">CSA25_00395</name>
</gene>